<evidence type="ECO:0000256" key="2">
    <source>
        <dbReference type="ARBA" id="ARBA00022603"/>
    </source>
</evidence>
<evidence type="ECO:0000256" key="1">
    <source>
        <dbReference type="ARBA" id="ARBA00011975"/>
    </source>
</evidence>
<dbReference type="EC" id="2.1.1.37" evidence="1"/>
<dbReference type="EMBL" id="JBHUDC010000003">
    <property type="protein sequence ID" value="MFD1513468.1"/>
    <property type="molecule type" value="Genomic_DNA"/>
</dbReference>
<proteinExistence type="predicted"/>
<dbReference type="RefSeq" id="WP_250873421.1">
    <property type="nucleotide sequence ID" value="NZ_JALXFV010000003.1"/>
</dbReference>
<dbReference type="Proteomes" id="UP001597187">
    <property type="component" value="Unassembled WGS sequence"/>
</dbReference>
<name>A0ABD6AW09_9EURY</name>
<dbReference type="AlphaFoldDB" id="A0ABD6AW09"/>
<dbReference type="GO" id="GO:0003886">
    <property type="term" value="F:DNA (cytosine-5-)-methyltransferase activity"/>
    <property type="evidence" value="ECO:0007669"/>
    <property type="project" value="UniProtKB-EC"/>
</dbReference>
<keyword evidence="4" id="KW-0949">S-adenosyl-L-methionine</keyword>
<dbReference type="InterPro" id="IPR001525">
    <property type="entry name" value="C5_MeTfrase"/>
</dbReference>
<organism evidence="5 6">
    <name type="scientific">Halomarina rubra</name>
    <dbReference type="NCBI Taxonomy" id="2071873"/>
    <lineage>
        <taxon>Archaea</taxon>
        <taxon>Methanobacteriati</taxon>
        <taxon>Methanobacteriota</taxon>
        <taxon>Stenosarchaea group</taxon>
        <taxon>Halobacteria</taxon>
        <taxon>Halobacteriales</taxon>
        <taxon>Natronomonadaceae</taxon>
        <taxon>Halomarina</taxon>
    </lineage>
</organism>
<dbReference type="Pfam" id="PF00145">
    <property type="entry name" value="DNA_methylase"/>
    <property type="match status" value="1"/>
</dbReference>
<reference evidence="5 6" key="1">
    <citation type="journal article" date="2019" name="Int. J. Syst. Evol. Microbiol.">
        <title>The Global Catalogue of Microorganisms (GCM) 10K type strain sequencing project: providing services to taxonomists for standard genome sequencing and annotation.</title>
        <authorList>
            <consortium name="The Broad Institute Genomics Platform"/>
            <consortium name="The Broad Institute Genome Sequencing Center for Infectious Disease"/>
            <person name="Wu L."/>
            <person name="Ma J."/>
        </authorList>
    </citation>
    <scope>NUCLEOTIDE SEQUENCE [LARGE SCALE GENOMIC DNA]</scope>
    <source>
        <strain evidence="5 6">CGMCC 1.12563</strain>
    </source>
</reference>
<comment type="caution">
    <text evidence="5">The sequence shown here is derived from an EMBL/GenBank/DDBJ whole genome shotgun (WGS) entry which is preliminary data.</text>
</comment>
<dbReference type="InterPro" id="IPR018117">
    <property type="entry name" value="C5_DNA_meth_AS"/>
</dbReference>
<evidence type="ECO:0000313" key="5">
    <source>
        <dbReference type="EMBL" id="MFD1513468.1"/>
    </source>
</evidence>
<evidence type="ECO:0000313" key="6">
    <source>
        <dbReference type="Proteomes" id="UP001597187"/>
    </source>
</evidence>
<dbReference type="PROSITE" id="PS00094">
    <property type="entry name" value="C5_MTASE_1"/>
    <property type="match status" value="1"/>
</dbReference>
<dbReference type="PRINTS" id="PR00105">
    <property type="entry name" value="C5METTRFRASE"/>
</dbReference>
<keyword evidence="3 5" id="KW-0808">Transferase</keyword>
<dbReference type="PANTHER" id="PTHR10629">
    <property type="entry name" value="CYTOSINE-SPECIFIC METHYLTRANSFERASE"/>
    <property type="match status" value="1"/>
</dbReference>
<evidence type="ECO:0000256" key="4">
    <source>
        <dbReference type="ARBA" id="ARBA00022691"/>
    </source>
</evidence>
<keyword evidence="6" id="KW-1185">Reference proteome</keyword>
<dbReference type="Gene3D" id="3.40.50.150">
    <property type="entry name" value="Vaccinia Virus protein VP39"/>
    <property type="match status" value="1"/>
</dbReference>
<dbReference type="InterPro" id="IPR050390">
    <property type="entry name" value="C5-Methyltransferase"/>
</dbReference>
<keyword evidence="2 5" id="KW-0489">Methyltransferase</keyword>
<evidence type="ECO:0000256" key="3">
    <source>
        <dbReference type="ARBA" id="ARBA00022679"/>
    </source>
</evidence>
<dbReference type="PROSITE" id="PS51679">
    <property type="entry name" value="SAM_MT_C5"/>
    <property type="match status" value="1"/>
</dbReference>
<dbReference type="Gene3D" id="3.90.120.10">
    <property type="entry name" value="DNA Methylase, subunit A, domain 2"/>
    <property type="match status" value="1"/>
</dbReference>
<protein>
    <recommendedName>
        <fullName evidence="1">DNA (cytosine-5-)-methyltransferase</fullName>
        <ecNumber evidence="1">2.1.1.37</ecNumber>
    </recommendedName>
</protein>
<dbReference type="InterPro" id="IPR029063">
    <property type="entry name" value="SAM-dependent_MTases_sf"/>
</dbReference>
<gene>
    <name evidence="5" type="ORF">ACFSBT_09280</name>
</gene>
<dbReference type="SUPFAM" id="SSF53335">
    <property type="entry name" value="S-adenosyl-L-methionine-dependent methyltransferases"/>
    <property type="match status" value="1"/>
</dbReference>
<sequence>MTNRVSAVDLFCGAGGLTCGLESAGISVEAGVDYEEACEYPYETNNDAEFHQYDLKEVARESPEVIDELFDDDAEYKLLAGCPPCQPFSPLTHGEDSSDHESYPLLDAFKDLVRHIEPDYVVMENVHEVYHAEIYQSFEQDMVDWGYQLNFPQNRSVYCPKFDIPQTRRRWVTLAAREVIPDLIPSHRSPRKRKHLTVERTIDHLPEIQAGQTHPDDQLHTARELSETNLRRIRKSKPGGTWRDWPDRLVLDCHREDTGKSYDAVYGRMEPDEPAPTITTQFYNLGSGRFGHYDESQYRAISLREGALIQTFPEDYRFFEDIDDVGIRKSGVLIGNAVPPKLGEAIGERILCLIDGAEHQSMLADF</sequence>
<dbReference type="PANTHER" id="PTHR10629:SF52">
    <property type="entry name" value="DNA (CYTOSINE-5)-METHYLTRANSFERASE 1"/>
    <property type="match status" value="1"/>
</dbReference>
<dbReference type="GO" id="GO:0032259">
    <property type="term" value="P:methylation"/>
    <property type="evidence" value="ECO:0007669"/>
    <property type="project" value="UniProtKB-KW"/>
</dbReference>
<accession>A0ABD6AW09</accession>